<evidence type="ECO:0000313" key="4">
    <source>
        <dbReference type="Proteomes" id="UP001596152"/>
    </source>
</evidence>
<dbReference type="InterPro" id="IPR042047">
    <property type="entry name" value="SleB_dom1"/>
</dbReference>
<organism evidence="3 4">
    <name type="scientific">Brevundimonas staleyi</name>
    <dbReference type="NCBI Taxonomy" id="74326"/>
    <lineage>
        <taxon>Bacteria</taxon>
        <taxon>Pseudomonadati</taxon>
        <taxon>Pseudomonadota</taxon>
        <taxon>Alphaproteobacteria</taxon>
        <taxon>Caulobacterales</taxon>
        <taxon>Caulobacteraceae</taxon>
        <taxon>Brevundimonas</taxon>
    </lineage>
</organism>
<proteinExistence type="predicted"/>
<dbReference type="Proteomes" id="UP001596152">
    <property type="component" value="Unassembled WGS sequence"/>
</dbReference>
<feature type="region of interest" description="Disordered" evidence="1">
    <location>
        <begin position="61"/>
        <end position="102"/>
    </location>
</feature>
<gene>
    <name evidence="3" type="ORF">ACFPIE_08780</name>
</gene>
<sequence length="353" mass="37135">MRVNTQKIRLGVLAGVIGVIAIHAPTHVFASVAPSVSAVSEETETDAQRRERLNARMAEMLRSGDGARLTQPEAQRPARRAQRHSAPARAAPPPARPASTPAPATALAMNVAPPASSGNSWVLGGEAAATSSFAPPPVTSAPVRRSGGAYYTPPRLDLVTAPRVPTDPVECLTQAIYYEARNESEEGQAAVAEVVINRTRSGLYPQSVCEVVYQRNTRTCQFTFTCDGAIGRGAVDMEKWARAERIARDVHSGRSQAILPANSVNYHASYVSPSWGRRLERVRQIGTHIFYGAALGGGVPPGAATTVAAVAGAVEGGLVFVRNEGLDRAYDAFRNAGAQAAAPARPATTGGQP</sequence>
<name>A0ABW0FR63_9CAUL</name>
<dbReference type="EMBL" id="JBHSLF010000017">
    <property type="protein sequence ID" value="MFC5344006.1"/>
    <property type="molecule type" value="Genomic_DNA"/>
</dbReference>
<dbReference type="RefSeq" id="WP_374037447.1">
    <property type="nucleotide sequence ID" value="NZ_CP169082.1"/>
</dbReference>
<evidence type="ECO:0000256" key="1">
    <source>
        <dbReference type="SAM" id="MobiDB-lite"/>
    </source>
</evidence>
<reference evidence="4" key="1">
    <citation type="journal article" date="2019" name="Int. J. Syst. Evol. Microbiol.">
        <title>The Global Catalogue of Microorganisms (GCM) 10K type strain sequencing project: providing services to taxonomists for standard genome sequencing and annotation.</title>
        <authorList>
            <consortium name="The Broad Institute Genomics Platform"/>
            <consortium name="The Broad Institute Genome Sequencing Center for Infectious Disease"/>
            <person name="Wu L."/>
            <person name="Ma J."/>
        </authorList>
    </citation>
    <scope>NUCLEOTIDE SEQUENCE [LARGE SCALE GENOMIC DNA]</scope>
    <source>
        <strain evidence="4">JCM 12125</strain>
    </source>
</reference>
<protein>
    <submittedName>
        <fullName evidence="3">Cell wall hydrolase</fullName>
    </submittedName>
</protein>
<keyword evidence="3" id="KW-0378">Hydrolase</keyword>
<keyword evidence="4" id="KW-1185">Reference proteome</keyword>
<dbReference type="Gene3D" id="1.10.10.2520">
    <property type="entry name" value="Cell wall hydrolase SleB, domain 1"/>
    <property type="match status" value="1"/>
</dbReference>
<accession>A0ABW0FR63</accession>
<dbReference type="Pfam" id="PF07486">
    <property type="entry name" value="Hydrolase_2"/>
    <property type="match status" value="1"/>
</dbReference>
<dbReference type="InterPro" id="IPR011105">
    <property type="entry name" value="Cell_wall_hydrolase_SleB"/>
</dbReference>
<evidence type="ECO:0000259" key="2">
    <source>
        <dbReference type="Pfam" id="PF07486"/>
    </source>
</evidence>
<comment type="caution">
    <text evidence="3">The sequence shown here is derived from an EMBL/GenBank/DDBJ whole genome shotgun (WGS) entry which is preliminary data.</text>
</comment>
<dbReference type="GO" id="GO:0016787">
    <property type="term" value="F:hydrolase activity"/>
    <property type="evidence" value="ECO:0007669"/>
    <property type="project" value="UniProtKB-KW"/>
</dbReference>
<feature type="domain" description="Cell wall hydrolase SleB" evidence="2">
    <location>
        <begin position="182"/>
        <end position="291"/>
    </location>
</feature>
<evidence type="ECO:0000313" key="3">
    <source>
        <dbReference type="EMBL" id="MFC5344006.1"/>
    </source>
</evidence>